<sequence>MNNRELQRKFSEQSNIDNSTFDAMNTNQTRFSNGQGKTVLPLERDRSSASDFYFVNGIVYVTGVAFAIMLFLFVIPLFESLVPAVFYKGAMFLLCALLSCTLMGYLWIYIGKKLVKKRRR</sequence>
<feature type="transmembrane region" description="Helical" evidence="1">
    <location>
        <begin position="52"/>
        <end position="78"/>
    </location>
</feature>
<dbReference type="Proteomes" id="UP000013781">
    <property type="component" value="Unassembled WGS sequence"/>
</dbReference>
<dbReference type="OrthoDB" id="2186611at2"/>
<proteinExistence type="predicted"/>
<evidence type="ECO:0000256" key="1">
    <source>
        <dbReference type="SAM" id="Phobius"/>
    </source>
</evidence>
<reference evidence="2 4" key="1">
    <citation type="submission" date="2013-02" db="EMBL/GenBank/DDBJ databases">
        <title>The Genome Sequence of Enterococcus moraviensis BAA-383.</title>
        <authorList>
            <consortium name="The Broad Institute Genome Sequencing Platform"/>
            <consortium name="The Broad Institute Genome Sequencing Center for Infectious Disease"/>
            <person name="Earl A.M."/>
            <person name="Gilmore M.S."/>
            <person name="Lebreton F."/>
            <person name="Walker B."/>
            <person name="Young S.K."/>
            <person name="Zeng Q."/>
            <person name="Gargeya S."/>
            <person name="Fitzgerald M."/>
            <person name="Haas B."/>
            <person name="Abouelleil A."/>
            <person name="Alvarado L."/>
            <person name="Arachchi H.M."/>
            <person name="Berlin A.M."/>
            <person name="Chapman S.B."/>
            <person name="Dewar J."/>
            <person name="Goldberg J."/>
            <person name="Griggs A."/>
            <person name="Gujja S."/>
            <person name="Hansen M."/>
            <person name="Howarth C."/>
            <person name="Imamovic A."/>
            <person name="Larimer J."/>
            <person name="McCowan C."/>
            <person name="Murphy C."/>
            <person name="Neiman D."/>
            <person name="Pearson M."/>
            <person name="Priest M."/>
            <person name="Roberts A."/>
            <person name="Saif S."/>
            <person name="Shea T."/>
            <person name="Sisk P."/>
            <person name="Sykes S."/>
            <person name="Wortman J."/>
            <person name="Nusbaum C."/>
            <person name="Birren B."/>
        </authorList>
    </citation>
    <scope>NUCLEOTIDE SEQUENCE [LARGE SCALE GENOMIC DNA]</scope>
    <source>
        <strain evidence="2 4">ATCC BAA-383</strain>
    </source>
</reference>
<dbReference type="RefSeq" id="WP_010765342.1">
    <property type="nucleotide sequence ID" value="NZ_ASWB01000002.1"/>
</dbReference>
<reference evidence="3 5" key="2">
    <citation type="submission" date="2013-03" db="EMBL/GenBank/DDBJ databases">
        <title>The Genome Sequence of Enterococcus moraviensis BAA-383 (PacBio/Illumina hybrid assembly).</title>
        <authorList>
            <consortium name="The Broad Institute Genomics Platform"/>
            <consortium name="The Broad Institute Genome Sequencing Center for Infectious Disease"/>
            <person name="Earl A."/>
            <person name="Russ C."/>
            <person name="Gilmore M."/>
            <person name="Surin D."/>
            <person name="Walker B."/>
            <person name="Young S."/>
            <person name="Zeng Q."/>
            <person name="Gargeya S."/>
            <person name="Fitzgerald M."/>
            <person name="Haas B."/>
            <person name="Abouelleil A."/>
            <person name="Allen A.W."/>
            <person name="Alvarado L."/>
            <person name="Arachchi H.M."/>
            <person name="Berlin A.M."/>
            <person name="Chapman S.B."/>
            <person name="Gainer-Dewar J."/>
            <person name="Goldberg J."/>
            <person name="Griggs A."/>
            <person name="Gujja S."/>
            <person name="Hansen M."/>
            <person name="Howarth C."/>
            <person name="Imamovic A."/>
            <person name="Ireland A."/>
            <person name="Larimer J."/>
            <person name="McCowan C."/>
            <person name="Murphy C."/>
            <person name="Pearson M."/>
            <person name="Poon T.W."/>
            <person name="Priest M."/>
            <person name="Roberts A."/>
            <person name="Saif S."/>
            <person name="Shea T."/>
            <person name="Sisk P."/>
            <person name="Sykes S."/>
            <person name="Wortman J."/>
            <person name="Nusbaum C."/>
            <person name="Birren B."/>
        </authorList>
    </citation>
    <scope>NUCLEOTIDE SEQUENCE [LARGE SCALE GENOMIC DNA]</scope>
    <source>
        <strain evidence="3 5">ATCC BAA-383</strain>
    </source>
</reference>
<dbReference type="HOGENOM" id="CLU_2046062_0_0_9"/>
<accession>R2SVC5</accession>
<evidence type="ECO:0000313" key="3">
    <source>
        <dbReference type="EMBL" id="EOT72122.1"/>
    </source>
</evidence>
<protein>
    <submittedName>
        <fullName evidence="2">Uncharacterized protein</fullName>
    </submittedName>
</protein>
<dbReference type="eggNOG" id="ENOG5032HPA">
    <property type="taxonomic scope" value="Bacteria"/>
</dbReference>
<keyword evidence="5" id="KW-1185">Reference proteome</keyword>
<dbReference type="STRING" id="155617.RV09_GL002662"/>
<evidence type="ECO:0000313" key="2">
    <source>
        <dbReference type="EMBL" id="EOH99195.1"/>
    </source>
</evidence>
<organism evidence="2 4">
    <name type="scientific">Enterococcus moraviensis ATCC BAA-383</name>
    <dbReference type="NCBI Taxonomy" id="1158609"/>
    <lineage>
        <taxon>Bacteria</taxon>
        <taxon>Bacillati</taxon>
        <taxon>Bacillota</taxon>
        <taxon>Bacilli</taxon>
        <taxon>Lactobacillales</taxon>
        <taxon>Enterococcaceae</taxon>
        <taxon>Enterococcus</taxon>
    </lineage>
</organism>
<keyword evidence="1" id="KW-0812">Transmembrane</keyword>
<dbReference type="PATRIC" id="fig|1158609.3.peg.1921"/>
<dbReference type="EMBL" id="ASWB01000002">
    <property type="protein sequence ID" value="EOT72122.1"/>
    <property type="molecule type" value="Genomic_DNA"/>
</dbReference>
<gene>
    <name evidence="3" type="ORF">I586_01930</name>
    <name evidence="2" type="ORF">UAY_01972</name>
</gene>
<evidence type="ECO:0000313" key="5">
    <source>
        <dbReference type="Proteomes" id="UP000014157"/>
    </source>
</evidence>
<evidence type="ECO:0000313" key="4">
    <source>
        <dbReference type="Proteomes" id="UP000013781"/>
    </source>
</evidence>
<feature type="transmembrane region" description="Helical" evidence="1">
    <location>
        <begin position="90"/>
        <end position="110"/>
    </location>
</feature>
<dbReference type="Proteomes" id="UP000014157">
    <property type="component" value="Unassembled WGS sequence"/>
</dbReference>
<name>R2SVC5_9ENTE</name>
<keyword evidence="1" id="KW-0472">Membrane</keyword>
<comment type="caution">
    <text evidence="2">The sequence shown here is derived from an EMBL/GenBank/DDBJ whole genome shotgun (WGS) entry which is preliminary data.</text>
</comment>
<dbReference type="AlphaFoldDB" id="R2SVC5"/>
<dbReference type="EMBL" id="AJAS01000015">
    <property type="protein sequence ID" value="EOH99195.1"/>
    <property type="molecule type" value="Genomic_DNA"/>
</dbReference>
<keyword evidence="1" id="KW-1133">Transmembrane helix</keyword>